<feature type="domain" description="EAL" evidence="11">
    <location>
        <begin position="268"/>
        <end position="516"/>
    </location>
</feature>
<dbReference type="InterPro" id="IPR001633">
    <property type="entry name" value="EAL_dom"/>
</dbReference>
<proteinExistence type="predicted"/>
<name>A0A0H3CGK3_ENTCC</name>
<evidence type="ECO:0000259" key="11">
    <source>
        <dbReference type="PROSITE" id="PS50883"/>
    </source>
</evidence>
<evidence type="ECO:0000313" key="12">
    <source>
        <dbReference type="EMBL" id="ADF60785.1"/>
    </source>
</evidence>
<dbReference type="STRING" id="716541.ECL_01224"/>
<evidence type="ECO:0000256" key="10">
    <source>
        <dbReference type="SAM" id="Phobius"/>
    </source>
</evidence>
<dbReference type="SUPFAM" id="SSF141868">
    <property type="entry name" value="EAL domain-like"/>
    <property type="match status" value="1"/>
</dbReference>
<dbReference type="EnsemblBacteria" id="ADF60785">
    <property type="protein sequence ID" value="ADF60785"/>
    <property type="gene ID" value="ECL_01224"/>
</dbReference>
<dbReference type="EMBL" id="CP001918">
    <property type="protein sequence ID" value="ADF60785.1"/>
    <property type="molecule type" value="Genomic_DNA"/>
</dbReference>
<dbReference type="PATRIC" id="fig|716541.4.peg.1475"/>
<dbReference type="PROSITE" id="PS50883">
    <property type="entry name" value="EAL"/>
    <property type="match status" value="1"/>
</dbReference>
<evidence type="ECO:0000256" key="7">
    <source>
        <dbReference type="ARBA" id="ARBA00022989"/>
    </source>
</evidence>
<evidence type="ECO:0000256" key="3">
    <source>
        <dbReference type="ARBA" id="ARBA00022475"/>
    </source>
</evidence>
<dbReference type="AlphaFoldDB" id="A0A0H3CGK3"/>
<reference evidence="12 13" key="1">
    <citation type="journal article" date="2010" name="J. Bacteriol.">
        <title>Complete genome sequence of Enterobacter cloacae subsp. cloacae type strain ATCC 13047.</title>
        <authorList>
            <person name="Ren Y."/>
            <person name="Ren Y."/>
            <person name="Zhou Z."/>
            <person name="Guo X."/>
            <person name="Li Y."/>
            <person name="Feng L."/>
            <person name="Wang L."/>
        </authorList>
    </citation>
    <scope>NUCLEOTIDE SEQUENCE [LARGE SCALE GENOMIC DNA]</scope>
    <source>
        <strain evidence="13">ATCC 13047 / DSM 30054 / NBRC 13535 / NCTC 10005 / WDCM 00083 / NCDC 279-56</strain>
    </source>
</reference>
<organism evidence="12 13">
    <name type="scientific">Enterobacter cloacae subsp. cloacae (strain ATCC 13047 / DSM 30054 / NBRC 13535 / NCTC 10005 / WDCM 00083 / NCDC 279-56)</name>
    <dbReference type="NCBI Taxonomy" id="716541"/>
    <lineage>
        <taxon>Bacteria</taxon>
        <taxon>Pseudomonadati</taxon>
        <taxon>Pseudomonadota</taxon>
        <taxon>Gammaproteobacteria</taxon>
        <taxon>Enterobacterales</taxon>
        <taxon>Enterobacteriaceae</taxon>
        <taxon>Enterobacter</taxon>
        <taxon>Enterobacter cloacae complex</taxon>
    </lineage>
</organism>
<dbReference type="SMART" id="SM00052">
    <property type="entry name" value="EAL"/>
    <property type="match status" value="1"/>
</dbReference>
<keyword evidence="4" id="KW-0973">c-di-GMP</keyword>
<dbReference type="InterPro" id="IPR024744">
    <property type="entry name" value="CSS-motif_dom"/>
</dbReference>
<dbReference type="RefSeq" id="WP_013095884.1">
    <property type="nucleotide sequence ID" value="NC_014121.1"/>
</dbReference>
<dbReference type="eggNOG" id="COG4943">
    <property type="taxonomic scope" value="Bacteria"/>
</dbReference>
<evidence type="ECO:0000256" key="1">
    <source>
        <dbReference type="ARBA" id="ARBA00004651"/>
    </source>
</evidence>
<gene>
    <name evidence="12" type="ordered locus">ECL_01224</name>
</gene>
<keyword evidence="5 10" id="KW-0812">Transmembrane</keyword>
<dbReference type="KEGG" id="enc:ECL_01224"/>
<dbReference type="CDD" id="cd01948">
    <property type="entry name" value="EAL"/>
    <property type="match status" value="1"/>
</dbReference>
<dbReference type="EC" id="3.1.4.52" evidence="2"/>
<dbReference type="InterPro" id="IPR035919">
    <property type="entry name" value="EAL_sf"/>
</dbReference>
<dbReference type="Pfam" id="PF12792">
    <property type="entry name" value="CSS-motif"/>
    <property type="match status" value="1"/>
</dbReference>
<evidence type="ECO:0000256" key="6">
    <source>
        <dbReference type="ARBA" id="ARBA00022801"/>
    </source>
</evidence>
<dbReference type="OrthoDB" id="9812358at2"/>
<evidence type="ECO:0000256" key="9">
    <source>
        <dbReference type="ARBA" id="ARBA00034290"/>
    </source>
</evidence>
<dbReference type="Gene3D" id="3.20.20.450">
    <property type="entry name" value="EAL domain"/>
    <property type="match status" value="1"/>
</dbReference>
<evidence type="ECO:0000256" key="8">
    <source>
        <dbReference type="ARBA" id="ARBA00023136"/>
    </source>
</evidence>
<dbReference type="Proteomes" id="UP000002363">
    <property type="component" value="Chromosome"/>
</dbReference>
<comment type="catalytic activity">
    <reaction evidence="9">
        <text>3',3'-c-di-GMP + H2O = 5'-phosphoguanylyl(3'-&gt;5')guanosine + H(+)</text>
        <dbReference type="Rhea" id="RHEA:24902"/>
        <dbReference type="ChEBI" id="CHEBI:15377"/>
        <dbReference type="ChEBI" id="CHEBI:15378"/>
        <dbReference type="ChEBI" id="CHEBI:58754"/>
        <dbReference type="ChEBI" id="CHEBI:58805"/>
        <dbReference type="EC" id="3.1.4.52"/>
    </reaction>
</comment>
<dbReference type="GO" id="GO:0005886">
    <property type="term" value="C:plasma membrane"/>
    <property type="evidence" value="ECO:0007669"/>
    <property type="project" value="UniProtKB-SubCell"/>
</dbReference>
<keyword evidence="6" id="KW-0378">Hydrolase</keyword>
<dbReference type="PANTHER" id="PTHR33121">
    <property type="entry name" value="CYCLIC DI-GMP PHOSPHODIESTERASE PDEF"/>
    <property type="match status" value="1"/>
</dbReference>
<evidence type="ECO:0000256" key="5">
    <source>
        <dbReference type="ARBA" id="ARBA00022692"/>
    </source>
</evidence>
<keyword evidence="3" id="KW-1003">Cell membrane</keyword>
<evidence type="ECO:0000256" key="2">
    <source>
        <dbReference type="ARBA" id="ARBA00012282"/>
    </source>
</evidence>
<feature type="transmembrane region" description="Helical" evidence="10">
    <location>
        <begin position="243"/>
        <end position="265"/>
    </location>
</feature>
<sequence>MKTRHLVSLVTGILIFSVLIPICLSIWLAHRQAEEKFVDALDSYASRVLLRTDRVVGQAKEALTQLQTFKGPPCSHLHLREMRRIAFSWLYVQEVIYTDNLKPLCSSLEQVSKATAFPPPMRITEDGYSAWLTRPNELGFNRNMAVLGQGHYLVLVDPASLVDVIPFADISIDAALVANATHLVFSSSSKLDPHIRNMIKDQEMVSVEYNGAMYVMKPVPELGINVVAWAALKPLAETWHRQLLFWLPFGMLISLLAALFVLRILRRIQSPRNRLLDAINNREFEVYYQPIVALCSGKIVGAEALTRWPQPDGSSLSSDSFVPLAEQTGLISRLTHLVIEKVFEDMGNWLHLHADQHISVNLAPADLTSGKLPPLLSQLLNKWQVRPEQIALELTERGFADPKISAPAIAAFRRSGHAIYIDDFGTGYSSLSYLQDLDVDTLKIDKSFVDALEYKNVTPHIIGMAKSLKLAMVAEGVETAGQLAWLHRHGVQYGQGWYYSKALPKAEFMAWAENNLNAPSTSDKI</sequence>
<feature type="transmembrane region" description="Helical" evidence="10">
    <location>
        <begin position="7"/>
        <end position="29"/>
    </location>
</feature>
<keyword evidence="8 10" id="KW-0472">Membrane</keyword>
<evidence type="ECO:0000256" key="4">
    <source>
        <dbReference type="ARBA" id="ARBA00022636"/>
    </source>
</evidence>
<protein>
    <recommendedName>
        <fullName evidence="2">cyclic-guanylate-specific phosphodiesterase</fullName>
        <ecNumber evidence="2">3.1.4.52</ecNumber>
    </recommendedName>
</protein>
<dbReference type="HOGENOM" id="CLU_000445_131_1_6"/>
<dbReference type="Pfam" id="PF00563">
    <property type="entry name" value="EAL"/>
    <property type="match status" value="1"/>
</dbReference>
<dbReference type="PANTHER" id="PTHR33121:SF81">
    <property type="entry name" value="CYCLIC DI-GMP PHOSPHODIESTERASE PDEB-RELATED"/>
    <property type="match status" value="1"/>
</dbReference>
<dbReference type="GO" id="GO:0071111">
    <property type="term" value="F:cyclic-guanylate-specific phosphodiesterase activity"/>
    <property type="evidence" value="ECO:0007669"/>
    <property type="project" value="UniProtKB-EC"/>
</dbReference>
<keyword evidence="7 10" id="KW-1133">Transmembrane helix</keyword>
<evidence type="ECO:0000313" key="13">
    <source>
        <dbReference type="Proteomes" id="UP000002363"/>
    </source>
</evidence>
<dbReference type="InterPro" id="IPR050706">
    <property type="entry name" value="Cyclic-di-GMP_PDE-like"/>
</dbReference>
<accession>A0A0H3CGK3</accession>
<keyword evidence="13" id="KW-1185">Reference proteome</keyword>
<comment type="subcellular location">
    <subcellularLocation>
        <location evidence="1">Cell membrane</location>
        <topology evidence="1">Multi-pass membrane protein</topology>
    </subcellularLocation>
</comment>